<dbReference type="SUPFAM" id="SSF53649">
    <property type="entry name" value="Alkaline phosphatase-like"/>
    <property type="match status" value="1"/>
</dbReference>
<dbReference type="InterPro" id="IPR000917">
    <property type="entry name" value="Sulfatase_N"/>
</dbReference>
<evidence type="ECO:0000256" key="1">
    <source>
        <dbReference type="ARBA" id="ARBA00022723"/>
    </source>
</evidence>
<keyword evidence="1" id="KW-0479">Metal-binding</keyword>
<name>A0A7S2RNE6_9STRA</name>
<gene>
    <name evidence="4" type="ORF">QSP1433_LOCUS5355</name>
</gene>
<evidence type="ECO:0000259" key="3">
    <source>
        <dbReference type="Pfam" id="PF00884"/>
    </source>
</evidence>
<protein>
    <recommendedName>
        <fullName evidence="3">Sulfatase N-terminal domain-containing protein</fullName>
    </recommendedName>
</protein>
<feature type="domain" description="Sulfatase N-terminal" evidence="3">
    <location>
        <begin position="2"/>
        <end position="176"/>
    </location>
</feature>
<dbReference type="AlphaFoldDB" id="A0A7S2RNE6"/>
<sequence length="293" mass="34060">MTNLAIQELQELTTQSRPWFFFMGFRKPHLPYIAPKRFWDLFEGYKFKPPTTRISRSLRRFKPFTREDTQYKRKTPKHDFIKMAKGYYACVAYVDELVGRVLQTLEESGKKNDTIIVVTSDHGYHVGEHGFWAKHTVLENALRVPLMIYDSRVGSGTSHAPVELLDLFPTLVDLAGLDASNIQPLDGVSLKPLMNGSKQWVKPFARSYWRFGSQFFKSKRSMRYRYVKRNSRQTALIDFKTDPDEKSDLKKKRWGIYKKLARASMMKSSSSMPPDFKPDQPAFYKSGFSLVPT</sequence>
<dbReference type="Gene3D" id="3.40.720.10">
    <property type="entry name" value="Alkaline Phosphatase, subunit A"/>
    <property type="match status" value="1"/>
</dbReference>
<dbReference type="GO" id="GO:0046872">
    <property type="term" value="F:metal ion binding"/>
    <property type="evidence" value="ECO:0007669"/>
    <property type="project" value="UniProtKB-KW"/>
</dbReference>
<evidence type="ECO:0000256" key="2">
    <source>
        <dbReference type="ARBA" id="ARBA00022801"/>
    </source>
</evidence>
<organism evidence="4">
    <name type="scientific">Mucochytrium quahogii</name>
    <dbReference type="NCBI Taxonomy" id="96639"/>
    <lineage>
        <taxon>Eukaryota</taxon>
        <taxon>Sar</taxon>
        <taxon>Stramenopiles</taxon>
        <taxon>Bigyra</taxon>
        <taxon>Labyrinthulomycetes</taxon>
        <taxon>Thraustochytrida</taxon>
        <taxon>Thraustochytriidae</taxon>
        <taxon>Mucochytrium</taxon>
    </lineage>
</organism>
<dbReference type="PANTHER" id="PTHR45953:SF1">
    <property type="entry name" value="IDURONATE 2-SULFATASE"/>
    <property type="match status" value="1"/>
</dbReference>
<dbReference type="GO" id="GO:0004423">
    <property type="term" value="F:iduronate-2-sulfatase activity"/>
    <property type="evidence" value="ECO:0007669"/>
    <property type="project" value="TreeGrafter"/>
</dbReference>
<dbReference type="GO" id="GO:0005737">
    <property type="term" value="C:cytoplasm"/>
    <property type="evidence" value="ECO:0007669"/>
    <property type="project" value="TreeGrafter"/>
</dbReference>
<keyword evidence="2" id="KW-0378">Hydrolase</keyword>
<dbReference type="InterPro" id="IPR017850">
    <property type="entry name" value="Alkaline_phosphatase_core_sf"/>
</dbReference>
<dbReference type="Pfam" id="PF00884">
    <property type="entry name" value="Sulfatase"/>
    <property type="match status" value="1"/>
</dbReference>
<dbReference type="PANTHER" id="PTHR45953">
    <property type="entry name" value="IDURONATE 2-SULFATASE"/>
    <property type="match status" value="1"/>
</dbReference>
<reference evidence="4" key="1">
    <citation type="submission" date="2021-01" db="EMBL/GenBank/DDBJ databases">
        <authorList>
            <person name="Corre E."/>
            <person name="Pelletier E."/>
            <person name="Niang G."/>
            <person name="Scheremetjew M."/>
            <person name="Finn R."/>
            <person name="Kale V."/>
            <person name="Holt S."/>
            <person name="Cochrane G."/>
            <person name="Meng A."/>
            <person name="Brown T."/>
            <person name="Cohen L."/>
        </authorList>
    </citation>
    <scope>NUCLEOTIDE SEQUENCE</scope>
    <source>
        <strain evidence="4">NY070348D</strain>
    </source>
</reference>
<proteinExistence type="predicted"/>
<dbReference type="EMBL" id="HBHK01008601">
    <property type="protein sequence ID" value="CAD9676195.1"/>
    <property type="molecule type" value="Transcribed_RNA"/>
</dbReference>
<evidence type="ECO:0000313" key="4">
    <source>
        <dbReference type="EMBL" id="CAD9676195.1"/>
    </source>
</evidence>
<accession>A0A7S2RNE6</accession>